<dbReference type="Gene3D" id="3.20.20.80">
    <property type="entry name" value="Glycosidases"/>
    <property type="match status" value="1"/>
</dbReference>
<dbReference type="AlphaFoldDB" id="A0A2U2DFT8"/>
<dbReference type="RefSeq" id="WP_109462342.1">
    <property type="nucleotide sequence ID" value="NZ_QFBC01000032.1"/>
</dbReference>
<gene>
    <name evidence="1" type="ORF">DEM27_32355</name>
</gene>
<evidence type="ECO:0000313" key="1">
    <source>
        <dbReference type="EMBL" id="PWE52186.1"/>
    </source>
</evidence>
<sequence length="378" mass="41930">MDLRRGVKIYDNDWFLRHGLSAEQMADLLADWGITYVIAQSKYLPMPNSAVVSTVTDADRRAYEALNDIAFRKRLAERGIAYFAVLNICFDPTFSAVHPDQLGIDQWGRSGTQQDWYVGMPPIREANLAHKIDLLEKGVAALQPDAIHLGFIRWPGFWETWLEGDDRAEKPEYCFSAETVAHFNTDSGLDIPTTDPVKAAAAVRGAHRGAWTAWRCDQTVRAIARIRNALAPFKSGLQYSINTLPFFRSDFDNAVEEIFGQDVTKLASVVDIFEVMAYHQILAKPETWPAAVSADIVKRSGQKAICTLQAKALYLEGMHAGRGRSEDIPADEFAAALEAMEDAPIEGACVFTLTDLLDARNTEKGQAMIAALKGFRNG</sequence>
<protein>
    <recommendedName>
        <fullName evidence="3">DUF4015 domain-containing protein</fullName>
    </recommendedName>
</protein>
<evidence type="ECO:0000313" key="2">
    <source>
        <dbReference type="Proteomes" id="UP000245252"/>
    </source>
</evidence>
<accession>A0A2U2DFT8</accession>
<dbReference type="EMBL" id="QFBC01000032">
    <property type="protein sequence ID" value="PWE52186.1"/>
    <property type="molecule type" value="Genomic_DNA"/>
</dbReference>
<reference evidence="1 2" key="1">
    <citation type="submission" date="2018-05" db="EMBL/GenBank/DDBJ databases">
        <title>The draft genome of strain NS-104.</title>
        <authorList>
            <person name="Hang P."/>
            <person name="Jiang J."/>
        </authorList>
    </citation>
    <scope>NUCLEOTIDE SEQUENCE [LARGE SCALE GENOMIC DNA]</scope>
    <source>
        <strain evidence="1 2">NS-104</strain>
    </source>
</reference>
<name>A0A2U2DFT8_9HYPH</name>
<organism evidence="1 2">
    <name type="scientific">Metarhizobium album</name>
    <dbReference type="NCBI Taxonomy" id="2182425"/>
    <lineage>
        <taxon>Bacteria</taxon>
        <taxon>Pseudomonadati</taxon>
        <taxon>Pseudomonadota</taxon>
        <taxon>Alphaproteobacteria</taxon>
        <taxon>Hyphomicrobiales</taxon>
        <taxon>Rhizobiaceae</taxon>
        <taxon>Metarhizobium</taxon>
    </lineage>
</organism>
<comment type="caution">
    <text evidence="1">The sequence shown here is derived from an EMBL/GenBank/DDBJ whole genome shotgun (WGS) entry which is preliminary data.</text>
</comment>
<proteinExistence type="predicted"/>
<evidence type="ECO:0008006" key="3">
    <source>
        <dbReference type="Google" id="ProtNLM"/>
    </source>
</evidence>
<keyword evidence="2" id="KW-1185">Reference proteome</keyword>
<dbReference type="Proteomes" id="UP000245252">
    <property type="component" value="Unassembled WGS sequence"/>
</dbReference>
<dbReference type="OrthoDB" id="100605at2"/>